<evidence type="ECO:0000256" key="1">
    <source>
        <dbReference type="ARBA" id="ARBA00005446"/>
    </source>
</evidence>
<dbReference type="SMART" id="SM00487">
    <property type="entry name" value="DEXDc"/>
    <property type="match status" value="2"/>
</dbReference>
<dbReference type="InterPro" id="IPR014017">
    <property type="entry name" value="DNA_helicase_UvrD-like_C"/>
</dbReference>
<organism evidence="14">
    <name type="scientific">Tolypothrix bouteillei VB521301</name>
    <dbReference type="NCBI Taxonomy" id="1479485"/>
    <lineage>
        <taxon>Bacteria</taxon>
        <taxon>Bacillati</taxon>
        <taxon>Cyanobacteriota</taxon>
        <taxon>Cyanophyceae</taxon>
        <taxon>Nostocales</taxon>
        <taxon>Tolypothrichaceae</taxon>
        <taxon>Tolypothrix</taxon>
    </lineage>
</organism>
<dbReference type="GO" id="GO:0006281">
    <property type="term" value="P:DNA repair"/>
    <property type="evidence" value="ECO:0007669"/>
    <property type="project" value="TreeGrafter"/>
</dbReference>
<dbReference type="GO" id="GO:0030894">
    <property type="term" value="C:replisome"/>
    <property type="evidence" value="ECO:0007669"/>
    <property type="project" value="TreeGrafter"/>
</dbReference>
<feature type="binding site" evidence="10">
    <location>
        <begin position="1066"/>
        <end position="1073"/>
    </location>
    <ligand>
        <name>ATP</name>
        <dbReference type="ChEBI" id="CHEBI:30616"/>
    </ligand>
</feature>
<evidence type="ECO:0000256" key="10">
    <source>
        <dbReference type="PROSITE-ProRule" id="PRU00560"/>
    </source>
</evidence>
<dbReference type="EC" id="5.6.2.4" evidence="9"/>
<dbReference type="InterPro" id="IPR027417">
    <property type="entry name" value="P-loop_NTPase"/>
</dbReference>
<dbReference type="PROSITE" id="PS51198">
    <property type="entry name" value="UVRD_HELICASE_ATP_BIND"/>
    <property type="match status" value="1"/>
</dbReference>
<evidence type="ECO:0000256" key="8">
    <source>
        <dbReference type="ARBA" id="ARBA00034617"/>
    </source>
</evidence>
<dbReference type="InterPro" id="IPR036397">
    <property type="entry name" value="RNaseH_sf"/>
</dbReference>
<sequence>MEECFLIDSHYVYLDLEVNPDGGIYKLGMVSPESAEHFSQEDLDGAYKQLIRLKDSGLSACGHNFRRFDYPYIQHQLPSWALVDTLELSVLAFPLQPSHKLSKDYKLSDYASNNPLEDARATRLLLQQQLTAFLKQPQEVRQLYAWLLSCGGEESDCSYQQFFTTLGWNTEQPALESLPEMMLKGVALDYLQQLWSNPQSYNFDTRLCIAALLAWNYECHTTESTQTFSNWLAHLNGFQDVLNALFPLNSDKFAIHSYLEYFGIPSFRPLQEEAVRSILNQDNPLILMPTGGGKSLCYQLPALMFHEKHKALTVVISPLQALMADQVADLEEAGFHFSTFINGTLSAGDRSQRLEQLRSGSKGLLYISPEQLRSMSIRALLEQRPPVLWVVDEAHCISQWGHDFRPDYRYVPKFISELYRERELPIPPLALLTATATRAVVDDIKKLFSQHQINIKRTINGATTRDNLNFEVTPVAGNKDQVVLRKVKESLEAGGCTLVYTTTRKDARKLAELLEQSHIKAKYYHGKLSKEEKQEVLQEFKSGELNVVTATCAFGMGINRKDVRSVIHHCMSANLEGYIQEAGRAGRDGEPSTCTLLFDRNDADTIFFLQSLNQLSEQELRNLFEGTRTVRDRTFGSAKQDWFWVTPNEIFTESELDEEFAQEEQRDTKIKVALHYLENFGLLERAENSSTFIQFELRYNTYAESREQFENYARMKNLSRYEVGNFERLIQAMHVAKAYCSQKNEPFPLDRLGDEAGISLHDLTFRIRELQKAEICSVEIPLTLTITKGVKGDARNNHDRLRKLEEQLLNAVCEIFGNETETQINLRGLASRLDPDNSQKIRASSILDILESWVAQKWIKLNRISRDVIRLRDLKVTEHLQEHKLLTTTVLEVLYQAMDGKTGARLPLKYELGKLEKEVTQKTQLAWESKELETALLWLHQRKILRVSDGLNLFQQSLKLRVIKGVKISKITSSYPKDVQPHYEEQTRRTHTMLQYGKLPPTQRQQYIADYFRVEREQFHQDYQLPSEEIITKPVLPEDSDLILNPLNPSQKEIVLADDPAMAVIAGPGSGKTRTIVHRIAYLIKVRRIEAQRILVLAYNRNAIREIRLRLQKLIGPQASRIRIFTFHGLALALLGRTLGEYAKAQSKDFFDKLIVEACDLIEKGEEFEDGDGDTQARRIQLLGNLEYIFVDEYQDVSEKEYRLIKLIAGLNESEDESRSVQINLCVIGDDDQNIYQFRGTDTKYILQFEQEYKAKRLLLTENYRSTESIIQATNKLIGNNQQRCKNTPEEQVKIDRQRQGHAGLAVEAYTFGNANSQAVWVQQRVQAWIKQGVKPHEIAILARQWDNLNSIRLLLERAGIPTYSLKTEGIKLIRNFVTCQLIDKLKSQTHKVFLPEESVLIEFTNFFTQLKRNLQEPTVQTLLKIASDIDRERGFGSEDLAVPISASDVLTAIFEFNESPEVMLDEKAVLVTSAHGAKGLEFGKVILLADDFKTFKSEIESERRLFYVAMTRAKEELVLCSAKNSLFVAETGIIPKSPNTATTSLPQKMYYADLSLADVHLGHYYTKNNQRAIANLTEGSPLKLKANQYNNGWEICTVQGQIIGAFSKKENGELCDRGFKPEQFQFQPQEVTVKSIYRHLKMDEMTGAVTEDWFVVVPQIRVCR</sequence>
<evidence type="ECO:0000256" key="7">
    <source>
        <dbReference type="ARBA" id="ARBA00023235"/>
    </source>
</evidence>
<evidence type="ECO:0000259" key="13">
    <source>
        <dbReference type="PROSITE" id="PS51198"/>
    </source>
</evidence>
<evidence type="ECO:0000256" key="6">
    <source>
        <dbReference type="ARBA" id="ARBA00023125"/>
    </source>
</evidence>
<dbReference type="SMART" id="SM00490">
    <property type="entry name" value="HELICc"/>
    <property type="match status" value="1"/>
</dbReference>
<accession>A0A0C1NCM5</accession>
<dbReference type="GO" id="GO:0005737">
    <property type="term" value="C:cytoplasm"/>
    <property type="evidence" value="ECO:0007669"/>
    <property type="project" value="TreeGrafter"/>
</dbReference>
<dbReference type="Gene3D" id="3.30.420.10">
    <property type="entry name" value="Ribonuclease H-like superfamily/Ribonuclease H"/>
    <property type="match status" value="1"/>
</dbReference>
<comment type="similarity">
    <text evidence="1">Belongs to the helicase family. RecQ subfamily.</text>
</comment>
<dbReference type="CDD" id="cd17932">
    <property type="entry name" value="DEXQc_UvrD"/>
    <property type="match status" value="1"/>
</dbReference>
<dbReference type="EMBL" id="JHEG02000036">
    <property type="protein sequence ID" value="KIE12517.1"/>
    <property type="molecule type" value="Genomic_DNA"/>
</dbReference>
<dbReference type="SUPFAM" id="SSF52540">
    <property type="entry name" value="P-loop containing nucleoside triphosphate hydrolases"/>
    <property type="match status" value="2"/>
</dbReference>
<evidence type="ECO:0000256" key="5">
    <source>
        <dbReference type="ARBA" id="ARBA00022840"/>
    </source>
</evidence>
<evidence type="ECO:0000256" key="4">
    <source>
        <dbReference type="ARBA" id="ARBA00022806"/>
    </source>
</evidence>
<dbReference type="SUPFAM" id="SSF53098">
    <property type="entry name" value="Ribonuclease H-like"/>
    <property type="match status" value="1"/>
</dbReference>
<dbReference type="STRING" id="1479485.DA73_0209340"/>
<dbReference type="Pfam" id="PF00270">
    <property type="entry name" value="DEAD"/>
    <property type="match status" value="1"/>
</dbReference>
<dbReference type="InterPro" id="IPR004589">
    <property type="entry name" value="DNA_helicase_ATP-dep_RecQ"/>
</dbReference>
<dbReference type="PANTHER" id="PTHR13710:SF105">
    <property type="entry name" value="ATP-DEPENDENT DNA HELICASE Q1"/>
    <property type="match status" value="1"/>
</dbReference>
<feature type="domain" description="Helicase C-terminal" evidence="12">
    <location>
        <begin position="478"/>
        <end position="631"/>
    </location>
</feature>
<dbReference type="InterPro" id="IPR011545">
    <property type="entry name" value="DEAD/DEAH_box_helicase_dom"/>
</dbReference>
<dbReference type="NCBIfam" id="TIGR00614">
    <property type="entry name" value="recQ_fam"/>
    <property type="match status" value="1"/>
</dbReference>
<proteinExistence type="inferred from homology"/>
<name>A0A0C1NCM5_9CYAN</name>
<dbReference type="GO" id="GO:0005524">
    <property type="term" value="F:ATP binding"/>
    <property type="evidence" value="ECO:0007669"/>
    <property type="project" value="UniProtKB-UniRule"/>
</dbReference>
<keyword evidence="4 10" id="KW-0347">Helicase</keyword>
<evidence type="ECO:0000259" key="11">
    <source>
        <dbReference type="PROSITE" id="PS51192"/>
    </source>
</evidence>
<evidence type="ECO:0000256" key="9">
    <source>
        <dbReference type="ARBA" id="ARBA00034808"/>
    </source>
</evidence>
<evidence type="ECO:0000256" key="3">
    <source>
        <dbReference type="ARBA" id="ARBA00022801"/>
    </source>
</evidence>
<dbReference type="PROSITE" id="PS51194">
    <property type="entry name" value="HELICASE_CTER"/>
    <property type="match status" value="1"/>
</dbReference>
<dbReference type="Pfam" id="PF13361">
    <property type="entry name" value="UvrD_C"/>
    <property type="match status" value="2"/>
</dbReference>
<dbReference type="Pfam" id="PF00580">
    <property type="entry name" value="UvrD-helicase"/>
    <property type="match status" value="2"/>
</dbReference>
<keyword evidence="7" id="KW-0413">Isomerase</keyword>
<dbReference type="GO" id="GO:0009378">
    <property type="term" value="F:four-way junction helicase activity"/>
    <property type="evidence" value="ECO:0007669"/>
    <property type="project" value="TreeGrafter"/>
</dbReference>
<reference evidence="14" key="1">
    <citation type="journal article" date="2015" name="Genome Announc.">
        <title>Draft Genome Sequence of Tolypothrix boutellei Strain VB521301.</title>
        <authorList>
            <person name="Chandrababunaidu M.M."/>
            <person name="Singh D."/>
            <person name="Sen D."/>
            <person name="Bhan S."/>
            <person name="Das S."/>
            <person name="Gupta A."/>
            <person name="Adhikary S.P."/>
            <person name="Tripathy S."/>
        </authorList>
    </citation>
    <scope>NUCLEOTIDE SEQUENCE</scope>
    <source>
        <strain evidence="14">VB521301</strain>
    </source>
</reference>
<dbReference type="GO" id="GO:0043138">
    <property type="term" value="F:3'-5' DNA helicase activity"/>
    <property type="evidence" value="ECO:0007669"/>
    <property type="project" value="UniProtKB-EC"/>
</dbReference>
<feature type="domain" description="UvrD-like helicase ATP-binding" evidence="13">
    <location>
        <begin position="1045"/>
        <end position="1267"/>
    </location>
</feature>
<dbReference type="InterPro" id="IPR012337">
    <property type="entry name" value="RNaseH-like_sf"/>
</dbReference>
<gene>
    <name evidence="14" type="ORF">DA73_0209340</name>
</gene>
<dbReference type="Gene3D" id="3.40.50.300">
    <property type="entry name" value="P-loop containing nucleotide triphosphate hydrolases"/>
    <property type="match status" value="5"/>
</dbReference>
<dbReference type="InterPro" id="IPR014001">
    <property type="entry name" value="Helicase_ATP-bd"/>
</dbReference>
<keyword evidence="5 10" id="KW-0067">ATP-binding</keyword>
<keyword evidence="3 10" id="KW-0378">Hydrolase</keyword>
<evidence type="ECO:0000256" key="2">
    <source>
        <dbReference type="ARBA" id="ARBA00022741"/>
    </source>
</evidence>
<dbReference type="OrthoDB" id="9763310at2"/>
<dbReference type="InterPro" id="IPR014016">
    <property type="entry name" value="UvrD-like_ATP-bd"/>
</dbReference>
<dbReference type="Pfam" id="PF00271">
    <property type="entry name" value="Helicase_C"/>
    <property type="match status" value="1"/>
</dbReference>
<feature type="domain" description="Helicase ATP-binding" evidence="11">
    <location>
        <begin position="275"/>
        <end position="454"/>
    </location>
</feature>
<dbReference type="PANTHER" id="PTHR13710">
    <property type="entry name" value="DNA HELICASE RECQ FAMILY MEMBER"/>
    <property type="match status" value="1"/>
</dbReference>
<dbReference type="InterPro" id="IPR001650">
    <property type="entry name" value="Helicase_C-like"/>
</dbReference>
<comment type="catalytic activity">
    <reaction evidence="8">
        <text>Couples ATP hydrolysis with the unwinding of duplex DNA by translocating in the 3'-5' direction.</text>
        <dbReference type="EC" id="5.6.2.4"/>
    </reaction>
</comment>
<keyword evidence="2 10" id="KW-0547">Nucleotide-binding</keyword>
<dbReference type="GO" id="GO:0043590">
    <property type="term" value="C:bacterial nucleoid"/>
    <property type="evidence" value="ECO:0007669"/>
    <property type="project" value="TreeGrafter"/>
</dbReference>
<protein>
    <recommendedName>
        <fullName evidence="9">DNA 3'-5' helicase</fullName>
        <ecNumber evidence="9">5.6.2.4</ecNumber>
    </recommendedName>
</protein>
<comment type="caution">
    <text evidence="14">The sequence shown here is derived from an EMBL/GenBank/DDBJ whole genome shotgun (WGS) entry which is preliminary data.</text>
</comment>
<dbReference type="GO" id="GO:0003677">
    <property type="term" value="F:DNA binding"/>
    <property type="evidence" value="ECO:0007669"/>
    <property type="project" value="UniProtKB-KW"/>
</dbReference>
<evidence type="ECO:0000313" key="14">
    <source>
        <dbReference type="EMBL" id="KIE12517.1"/>
    </source>
</evidence>
<dbReference type="PROSITE" id="PS51192">
    <property type="entry name" value="HELICASE_ATP_BIND_1"/>
    <property type="match status" value="1"/>
</dbReference>
<dbReference type="GO" id="GO:0006310">
    <property type="term" value="P:DNA recombination"/>
    <property type="evidence" value="ECO:0007669"/>
    <property type="project" value="InterPro"/>
</dbReference>
<evidence type="ECO:0000259" key="12">
    <source>
        <dbReference type="PROSITE" id="PS51194"/>
    </source>
</evidence>
<keyword evidence="6" id="KW-0238">DNA-binding</keyword>
<dbReference type="GO" id="GO:0016787">
    <property type="term" value="F:hydrolase activity"/>
    <property type="evidence" value="ECO:0007669"/>
    <property type="project" value="UniProtKB-UniRule"/>
</dbReference>